<dbReference type="GO" id="GO:0015232">
    <property type="term" value="F:heme transmembrane transporter activity"/>
    <property type="evidence" value="ECO:0007669"/>
    <property type="project" value="InterPro"/>
</dbReference>
<feature type="transmembrane region" description="Helical" evidence="13">
    <location>
        <begin position="16"/>
        <end position="36"/>
    </location>
</feature>
<dbReference type="InterPro" id="IPR003544">
    <property type="entry name" value="Cyt_c_biogenesis_CcmB"/>
</dbReference>
<keyword evidence="8 13" id="KW-0812">Transmembrane</keyword>
<reference evidence="14 15" key="1">
    <citation type="submission" date="2018-03" db="EMBL/GenBank/DDBJ databases">
        <title>Neisseria weixii sp. nov., isolated from the intestinal contents of Tibetan Plateau pika (Ochotona curzoniae) in Yushu, Qinghai Province, China.</title>
        <authorList>
            <person name="Gui Z."/>
        </authorList>
    </citation>
    <scope>NUCLEOTIDE SEQUENCE [LARGE SCALE GENOMIC DNA]</scope>
    <source>
        <strain evidence="14 15">ATCC 51483</strain>
    </source>
</reference>
<feature type="transmembrane region" description="Helical" evidence="13">
    <location>
        <begin position="156"/>
        <end position="178"/>
    </location>
</feature>
<keyword evidence="11 12" id="KW-0472">Membrane</keyword>
<dbReference type="AlphaFoldDB" id="A0A2P7U0E6"/>
<sequence length="212" mass="22944">MALLYREAIIMIRGKSTLMLTAIFFIQVLALFPIGLNPEPELLRTIGQAVIPVCALLSSLLMMRCFFADDFSDGSLTKLLLLPISPVVMVYAKVLVHAFFTGVVLALLAPVMAVQYYFEADMVLRAGLVMLLLVPTLSALGSLSSALTLGLSNENILPALIYLPLAVPALIFSVLALGRNHPADWYLLAAITLATVFFLPVVAAIAIKWVNL</sequence>
<evidence type="ECO:0000313" key="15">
    <source>
        <dbReference type="Proteomes" id="UP000241868"/>
    </source>
</evidence>
<keyword evidence="9 12" id="KW-0201">Cytochrome c-type biogenesis</keyword>
<proteinExistence type="inferred from homology"/>
<dbReference type="EMBL" id="PXYY01000030">
    <property type="protein sequence ID" value="PSJ80444.1"/>
    <property type="molecule type" value="Genomic_DNA"/>
</dbReference>
<keyword evidence="6 12" id="KW-1003">Cell membrane</keyword>
<evidence type="ECO:0000256" key="9">
    <source>
        <dbReference type="ARBA" id="ARBA00022748"/>
    </source>
</evidence>
<keyword evidence="7 12" id="KW-0997">Cell inner membrane</keyword>
<dbReference type="GO" id="GO:1903607">
    <property type="term" value="P:cytochrome c biosynthetic process"/>
    <property type="evidence" value="ECO:0007669"/>
    <property type="project" value="TreeGrafter"/>
</dbReference>
<gene>
    <name evidence="14" type="ORF">C7N83_06255</name>
</gene>
<comment type="caution">
    <text evidence="14">The sequence shown here is derived from an EMBL/GenBank/DDBJ whole genome shotgun (WGS) entry which is preliminary data.</text>
</comment>
<comment type="function">
    <text evidence="1 12">Required for the export of heme to the periplasm for the biogenesis of c-type cytochromes.</text>
</comment>
<comment type="subcellular location">
    <subcellularLocation>
        <location evidence="2">Cell inner membrane</location>
        <topology evidence="2">Multi-pass membrane protein</topology>
    </subcellularLocation>
</comment>
<dbReference type="Proteomes" id="UP000241868">
    <property type="component" value="Unassembled WGS sequence"/>
</dbReference>
<dbReference type="PRINTS" id="PR01414">
    <property type="entry name" value="CCMBBIOGNSIS"/>
</dbReference>
<evidence type="ECO:0000256" key="11">
    <source>
        <dbReference type="ARBA" id="ARBA00023136"/>
    </source>
</evidence>
<name>A0A2P7U0E6_9NEIS</name>
<dbReference type="PANTHER" id="PTHR30070">
    <property type="entry name" value="HEME EXPORTER PROTEIN B"/>
    <property type="match status" value="1"/>
</dbReference>
<evidence type="ECO:0000256" key="10">
    <source>
        <dbReference type="ARBA" id="ARBA00022989"/>
    </source>
</evidence>
<dbReference type="InterPro" id="IPR026031">
    <property type="entry name" value="Cyt_c_CcmB_bac"/>
</dbReference>
<evidence type="ECO:0000256" key="12">
    <source>
        <dbReference type="PIRNR" id="PIRNR002764"/>
    </source>
</evidence>
<evidence type="ECO:0000256" key="5">
    <source>
        <dbReference type="ARBA" id="ARBA00022448"/>
    </source>
</evidence>
<keyword evidence="10 13" id="KW-1133">Transmembrane helix</keyword>
<dbReference type="PIRSF" id="PIRSF002764">
    <property type="entry name" value="CcmB"/>
    <property type="match status" value="1"/>
</dbReference>
<dbReference type="GO" id="GO:0017004">
    <property type="term" value="P:cytochrome complex assembly"/>
    <property type="evidence" value="ECO:0007669"/>
    <property type="project" value="UniProtKB-KW"/>
</dbReference>
<evidence type="ECO:0000256" key="4">
    <source>
        <dbReference type="ARBA" id="ARBA00016452"/>
    </source>
</evidence>
<evidence type="ECO:0000256" key="6">
    <source>
        <dbReference type="ARBA" id="ARBA00022475"/>
    </source>
</evidence>
<evidence type="ECO:0000256" key="7">
    <source>
        <dbReference type="ARBA" id="ARBA00022519"/>
    </source>
</evidence>
<evidence type="ECO:0000256" key="2">
    <source>
        <dbReference type="ARBA" id="ARBA00004429"/>
    </source>
</evidence>
<evidence type="ECO:0000256" key="3">
    <source>
        <dbReference type="ARBA" id="ARBA00010544"/>
    </source>
</evidence>
<evidence type="ECO:0000313" key="14">
    <source>
        <dbReference type="EMBL" id="PSJ80444.1"/>
    </source>
</evidence>
<evidence type="ECO:0000256" key="13">
    <source>
        <dbReference type="SAM" id="Phobius"/>
    </source>
</evidence>
<keyword evidence="15" id="KW-1185">Reference proteome</keyword>
<comment type="similarity">
    <text evidence="3 12">Belongs to the CcmB/CycW/HelB family.</text>
</comment>
<keyword evidence="5 12" id="KW-0813">Transport</keyword>
<evidence type="ECO:0000256" key="1">
    <source>
        <dbReference type="ARBA" id="ARBA00002442"/>
    </source>
</evidence>
<protein>
    <recommendedName>
        <fullName evidence="4 12">Heme exporter protein B</fullName>
    </recommendedName>
</protein>
<dbReference type="GO" id="GO:0005886">
    <property type="term" value="C:plasma membrane"/>
    <property type="evidence" value="ECO:0007669"/>
    <property type="project" value="UniProtKB-SubCell"/>
</dbReference>
<feature type="transmembrane region" description="Helical" evidence="13">
    <location>
        <begin position="130"/>
        <end position="150"/>
    </location>
</feature>
<evidence type="ECO:0000256" key="8">
    <source>
        <dbReference type="ARBA" id="ARBA00022692"/>
    </source>
</evidence>
<feature type="transmembrane region" description="Helical" evidence="13">
    <location>
        <begin position="98"/>
        <end position="118"/>
    </location>
</feature>
<feature type="transmembrane region" description="Helical" evidence="13">
    <location>
        <begin position="42"/>
        <end position="63"/>
    </location>
</feature>
<accession>A0A2P7U0E6</accession>
<organism evidence="14 15">
    <name type="scientific">Neisseria iguanae</name>
    <dbReference type="NCBI Taxonomy" id="90242"/>
    <lineage>
        <taxon>Bacteria</taxon>
        <taxon>Pseudomonadati</taxon>
        <taxon>Pseudomonadota</taxon>
        <taxon>Betaproteobacteria</taxon>
        <taxon>Neisseriales</taxon>
        <taxon>Neisseriaceae</taxon>
        <taxon>Neisseria</taxon>
    </lineage>
</organism>
<feature type="transmembrane region" description="Helical" evidence="13">
    <location>
        <begin position="185"/>
        <end position="207"/>
    </location>
</feature>
<dbReference type="Pfam" id="PF03379">
    <property type="entry name" value="CcmB"/>
    <property type="match status" value="1"/>
</dbReference>
<dbReference type="PANTHER" id="PTHR30070:SF1">
    <property type="entry name" value="CYTOCHROME C BIOGENESIS B-RELATED"/>
    <property type="match status" value="1"/>
</dbReference>